<dbReference type="Proteomes" id="UP000232688">
    <property type="component" value="Unassembled WGS sequence"/>
</dbReference>
<comment type="caution">
    <text evidence="2">The sequence shown here is derived from an EMBL/GenBank/DDBJ whole genome shotgun (WGS) entry which is preliminary data.</text>
</comment>
<sequence>MQETAKIGLLVDMRLHDWSYKKTALWLFRWLSVGITANNNKFMLLEILSLIPELLKLSFIENYWILLIHS</sequence>
<dbReference type="AlphaFoldDB" id="A0A2I1ENM1"/>
<dbReference type="Proteomes" id="UP000232722">
    <property type="component" value="Unassembled WGS sequence"/>
</dbReference>
<reference evidence="1 4" key="2">
    <citation type="submission" date="2017-09" db="EMBL/GenBank/DDBJ databases">
        <title>Extensive intraspecific genome diversity in a model arbuscular mycorrhizal fungus.</title>
        <authorList>
            <person name="Chen E.C."/>
            <person name="Morin E."/>
            <person name="Beaudet D."/>
            <person name="Noel J."/>
            <person name="Ndikumana S."/>
            <person name="Charron P."/>
            <person name="St-Onge C."/>
            <person name="Giorgi J."/>
            <person name="Grigoriev I.V."/>
            <person name="Roux C."/>
            <person name="Martin F.M."/>
            <person name="Corradi N."/>
        </authorList>
    </citation>
    <scope>NUCLEOTIDE SEQUENCE [LARGE SCALE GENOMIC DNA]</scope>
    <source>
        <strain evidence="1 4">A5</strain>
    </source>
</reference>
<reference evidence="1 4" key="1">
    <citation type="submission" date="2016-04" db="EMBL/GenBank/DDBJ databases">
        <title>Genome analyses suggest a sexual origin of heterokaryosis in a supposedly ancient asexual fungus.</title>
        <authorList>
            <person name="Ropars J."/>
            <person name="Sedzielewska K."/>
            <person name="Noel J."/>
            <person name="Charron P."/>
            <person name="Farinelli L."/>
            <person name="Marton T."/>
            <person name="Kruger M."/>
            <person name="Pelin A."/>
            <person name="Brachmann A."/>
            <person name="Corradi N."/>
        </authorList>
    </citation>
    <scope>NUCLEOTIDE SEQUENCE [LARGE SCALE GENOMIC DNA]</scope>
    <source>
        <strain evidence="1 4">A5</strain>
    </source>
</reference>
<name>A0A2I1ENM1_9GLOM</name>
<protein>
    <submittedName>
        <fullName evidence="2">Uncharacterized protein</fullName>
    </submittedName>
</protein>
<accession>A0A2I1ENM1</accession>
<reference evidence="2 3" key="4">
    <citation type="submission" date="2017-10" db="EMBL/GenBank/DDBJ databases">
        <title>Genome analyses suggest a sexual origin of heterokaryosis in a supposedly ancient asexual fungus.</title>
        <authorList>
            <person name="Corradi N."/>
            <person name="Sedzielewska K."/>
            <person name="Noel J."/>
            <person name="Charron P."/>
            <person name="Farinelli L."/>
            <person name="Marton T."/>
            <person name="Kruger M."/>
            <person name="Pelin A."/>
            <person name="Brachmann A."/>
            <person name="Corradi N."/>
        </authorList>
    </citation>
    <scope>NUCLEOTIDE SEQUENCE [LARGE SCALE GENOMIC DNA]</scope>
    <source>
        <strain evidence="2 3">A1</strain>
    </source>
</reference>
<reference evidence="2 3" key="3">
    <citation type="submission" date="2017-10" db="EMBL/GenBank/DDBJ databases">
        <title>Extensive intraspecific genome diversity in a model arbuscular mycorrhizal fungus.</title>
        <authorList>
            <person name="Chen E.C.H."/>
            <person name="Morin E."/>
            <person name="Baudet D."/>
            <person name="Noel J."/>
            <person name="Ndikumana S."/>
            <person name="Charron P."/>
            <person name="St-Onge C."/>
            <person name="Giorgi J."/>
            <person name="Grigoriev I.V."/>
            <person name="Roux C."/>
            <person name="Martin F.M."/>
            <person name="Corradi N."/>
        </authorList>
    </citation>
    <scope>NUCLEOTIDE SEQUENCE [LARGE SCALE GENOMIC DNA]</scope>
    <source>
        <strain evidence="2 3">A1</strain>
    </source>
</reference>
<proteinExistence type="predicted"/>
<gene>
    <name evidence="2" type="ORF">RhiirA1_419741</name>
    <name evidence="1" type="ORF">RhiirA5_364873</name>
</gene>
<evidence type="ECO:0000313" key="3">
    <source>
        <dbReference type="Proteomes" id="UP000232688"/>
    </source>
</evidence>
<evidence type="ECO:0000313" key="4">
    <source>
        <dbReference type="Proteomes" id="UP000232722"/>
    </source>
</evidence>
<dbReference type="VEuPathDB" id="FungiDB:RhiirA1_419741"/>
<organism evidence="2 3">
    <name type="scientific">Rhizophagus irregularis</name>
    <dbReference type="NCBI Taxonomy" id="588596"/>
    <lineage>
        <taxon>Eukaryota</taxon>
        <taxon>Fungi</taxon>
        <taxon>Fungi incertae sedis</taxon>
        <taxon>Mucoromycota</taxon>
        <taxon>Glomeromycotina</taxon>
        <taxon>Glomeromycetes</taxon>
        <taxon>Glomerales</taxon>
        <taxon>Glomeraceae</taxon>
        <taxon>Rhizophagus</taxon>
    </lineage>
</organism>
<evidence type="ECO:0000313" key="2">
    <source>
        <dbReference type="EMBL" id="PKC66110.1"/>
    </source>
</evidence>
<dbReference type="EMBL" id="LLXJ01001584">
    <property type="protein sequence ID" value="PKC01521.1"/>
    <property type="molecule type" value="Genomic_DNA"/>
</dbReference>
<evidence type="ECO:0000313" key="1">
    <source>
        <dbReference type="EMBL" id="PKC01521.1"/>
    </source>
</evidence>
<dbReference type="EMBL" id="LLXH01000487">
    <property type="protein sequence ID" value="PKC66110.1"/>
    <property type="molecule type" value="Genomic_DNA"/>
</dbReference>